<gene>
    <name evidence="6" type="primary">mntR_15</name>
    <name evidence="6" type="ORF">SDC9_58533</name>
</gene>
<dbReference type="Gene3D" id="1.10.60.10">
    <property type="entry name" value="Iron dependent repressor, metal binding and dimerisation domain"/>
    <property type="match status" value="1"/>
</dbReference>
<proteinExistence type="inferred from homology"/>
<keyword evidence="3" id="KW-0238">DNA-binding</keyword>
<dbReference type="InterPro" id="IPR001367">
    <property type="entry name" value="Fe_dep_repressor"/>
</dbReference>
<dbReference type="Pfam" id="PF01325">
    <property type="entry name" value="Fe_dep_repress"/>
    <property type="match status" value="1"/>
</dbReference>
<keyword evidence="4" id="KW-0804">Transcription</keyword>
<dbReference type="PANTHER" id="PTHR33238">
    <property type="entry name" value="IRON (METAL) DEPENDENT REPRESSOR, DTXR FAMILY"/>
    <property type="match status" value="1"/>
</dbReference>
<evidence type="ECO:0000256" key="2">
    <source>
        <dbReference type="ARBA" id="ARBA00023015"/>
    </source>
</evidence>
<dbReference type="InterPro" id="IPR036388">
    <property type="entry name" value="WH-like_DNA-bd_sf"/>
</dbReference>
<evidence type="ECO:0000256" key="1">
    <source>
        <dbReference type="ARBA" id="ARBA00007871"/>
    </source>
</evidence>
<dbReference type="Gene3D" id="1.10.10.10">
    <property type="entry name" value="Winged helix-like DNA-binding domain superfamily/Winged helix DNA-binding domain"/>
    <property type="match status" value="1"/>
</dbReference>
<dbReference type="InterPro" id="IPR022689">
    <property type="entry name" value="Iron_dep_repressor"/>
</dbReference>
<dbReference type="InterPro" id="IPR022687">
    <property type="entry name" value="HTH_DTXR"/>
</dbReference>
<dbReference type="InterPro" id="IPR036421">
    <property type="entry name" value="Fe_dep_repressor_sf"/>
</dbReference>
<comment type="caution">
    <text evidence="6">The sequence shown here is derived from an EMBL/GenBank/DDBJ whole genome shotgun (WGS) entry which is preliminary data.</text>
</comment>
<comment type="similarity">
    <text evidence="1">Belongs to the DtxR/MntR family.</text>
</comment>
<dbReference type="GO" id="GO:0003677">
    <property type="term" value="F:DNA binding"/>
    <property type="evidence" value="ECO:0007669"/>
    <property type="project" value="UniProtKB-KW"/>
</dbReference>
<dbReference type="SUPFAM" id="SSF47979">
    <property type="entry name" value="Iron-dependent repressor protein, dimerization domain"/>
    <property type="match status" value="1"/>
</dbReference>
<dbReference type="SMART" id="SM00347">
    <property type="entry name" value="HTH_MARR"/>
    <property type="match status" value="1"/>
</dbReference>
<evidence type="ECO:0000256" key="3">
    <source>
        <dbReference type="ARBA" id="ARBA00023125"/>
    </source>
</evidence>
<dbReference type="InterPro" id="IPR050536">
    <property type="entry name" value="DtxR_MntR_Metal-Reg"/>
</dbReference>
<evidence type="ECO:0000313" key="6">
    <source>
        <dbReference type="EMBL" id="MPM12181.1"/>
    </source>
</evidence>
<reference evidence="6" key="1">
    <citation type="submission" date="2019-08" db="EMBL/GenBank/DDBJ databases">
        <authorList>
            <person name="Kucharzyk K."/>
            <person name="Murdoch R.W."/>
            <person name="Higgins S."/>
            <person name="Loffler F."/>
        </authorList>
    </citation>
    <scope>NUCLEOTIDE SEQUENCE</scope>
</reference>
<dbReference type="Pfam" id="PF02742">
    <property type="entry name" value="Fe_dep_repr_C"/>
    <property type="match status" value="1"/>
</dbReference>
<sequence>MQVNKSIEDYLEQILIQQERNGCARSVEIAGNLGVTKASVSHATKLLRENGFIRMADDKCITLTPAGREIAERMYQRHRVLAQFLMRLGVCEEVAFADACKMEHDISAESFAAICLHADAEWK</sequence>
<dbReference type="PANTHER" id="PTHR33238:SF7">
    <property type="entry name" value="IRON-DEPENDENT TRANSCRIPTIONAL REGULATOR"/>
    <property type="match status" value="1"/>
</dbReference>
<evidence type="ECO:0000256" key="4">
    <source>
        <dbReference type="ARBA" id="ARBA00023163"/>
    </source>
</evidence>
<dbReference type="SUPFAM" id="SSF46785">
    <property type="entry name" value="Winged helix' DNA-binding domain"/>
    <property type="match status" value="1"/>
</dbReference>
<dbReference type="GO" id="GO:0046914">
    <property type="term" value="F:transition metal ion binding"/>
    <property type="evidence" value="ECO:0007669"/>
    <property type="project" value="InterPro"/>
</dbReference>
<dbReference type="GO" id="GO:0003700">
    <property type="term" value="F:DNA-binding transcription factor activity"/>
    <property type="evidence" value="ECO:0007669"/>
    <property type="project" value="InterPro"/>
</dbReference>
<dbReference type="SMART" id="SM00529">
    <property type="entry name" value="HTH_DTXR"/>
    <property type="match status" value="1"/>
</dbReference>
<evidence type="ECO:0000259" key="5">
    <source>
        <dbReference type="PROSITE" id="PS50944"/>
    </source>
</evidence>
<feature type="domain" description="HTH dtxR-type" evidence="5">
    <location>
        <begin position="1"/>
        <end position="64"/>
    </location>
</feature>
<dbReference type="InterPro" id="IPR036390">
    <property type="entry name" value="WH_DNA-bd_sf"/>
</dbReference>
<dbReference type="PROSITE" id="PS50944">
    <property type="entry name" value="HTH_DTXR"/>
    <property type="match status" value="1"/>
</dbReference>
<keyword evidence="2" id="KW-0805">Transcription regulation</keyword>
<name>A0A644X8P4_9ZZZZ</name>
<dbReference type="EMBL" id="VSSQ01001933">
    <property type="protein sequence ID" value="MPM12181.1"/>
    <property type="molecule type" value="Genomic_DNA"/>
</dbReference>
<dbReference type="InterPro" id="IPR000835">
    <property type="entry name" value="HTH_MarR-typ"/>
</dbReference>
<dbReference type="GO" id="GO:0046983">
    <property type="term" value="F:protein dimerization activity"/>
    <property type="evidence" value="ECO:0007669"/>
    <property type="project" value="InterPro"/>
</dbReference>
<protein>
    <submittedName>
        <fullName evidence="6">Transcriptional regulator MntR</fullName>
    </submittedName>
</protein>
<organism evidence="6">
    <name type="scientific">bioreactor metagenome</name>
    <dbReference type="NCBI Taxonomy" id="1076179"/>
    <lineage>
        <taxon>unclassified sequences</taxon>
        <taxon>metagenomes</taxon>
        <taxon>ecological metagenomes</taxon>
    </lineage>
</organism>
<dbReference type="AlphaFoldDB" id="A0A644X8P4"/>
<accession>A0A644X8P4</accession>